<proteinExistence type="predicted"/>
<dbReference type="EMBL" id="FKEV01000019">
    <property type="protein sequence ID" value="SAF03866.1"/>
    <property type="molecule type" value="Genomic_DNA"/>
</dbReference>
<dbReference type="Proteomes" id="UP000077295">
    <property type="component" value="Unassembled WGS sequence"/>
</dbReference>
<evidence type="ECO:0000313" key="1">
    <source>
        <dbReference type="EMBL" id="SAF03866.1"/>
    </source>
</evidence>
<gene>
    <name evidence="1" type="ORF">SAMEA2273187_04062</name>
</gene>
<accession>A0ABD7L190</accession>
<evidence type="ECO:0000313" key="2">
    <source>
        <dbReference type="Proteomes" id="UP000077295"/>
    </source>
</evidence>
<comment type="caution">
    <text evidence="1">The sequence shown here is derived from an EMBL/GenBank/DDBJ whole genome shotgun (WGS) entry which is preliminary data.</text>
</comment>
<organism evidence="1 2">
    <name type="scientific">Enterobacter hormaechei</name>
    <dbReference type="NCBI Taxonomy" id="158836"/>
    <lineage>
        <taxon>Bacteria</taxon>
        <taxon>Pseudomonadati</taxon>
        <taxon>Pseudomonadota</taxon>
        <taxon>Gammaproteobacteria</taxon>
        <taxon>Enterobacterales</taxon>
        <taxon>Enterobacteriaceae</taxon>
        <taxon>Enterobacter</taxon>
        <taxon>Enterobacter cloacae complex</taxon>
    </lineage>
</organism>
<dbReference type="AlphaFoldDB" id="A0ABD7L190"/>
<name>A0ABD7L190_9ENTR</name>
<sequence>MDFSMVNLVGKLKRLLHQFLVQRIVIILFAGQIDRHDGFPALRPRLIFHHPYRTRAFAQQVPVCWSENHGFQFVMLVRHFQQQVMPTGHHFLNNGFEGAVVPDYFNINRYARFQVILRLLADPRGTLADHSLTHSGALVRRQKGGHLV</sequence>
<reference evidence="1 2" key="1">
    <citation type="submission" date="2016-03" db="EMBL/GenBank/DDBJ databases">
        <authorList>
            <consortium name="Pathogen Informatics"/>
        </authorList>
    </citation>
    <scope>NUCLEOTIDE SEQUENCE [LARGE SCALE GENOMIC DNA]</scope>
    <source>
        <strain evidence="2">e552</strain>
    </source>
</reference>
<protein>
    <submittedName>
        <fullName evidence="1">Uncharacterized protein</fullName>
    </submittedName>
</protein>